<dbReference type="AlphaFoldDB" id="A0A8T2SSV7"/>
<comment type="caution">
    <text evidence="1">The sequence shown here is derived from an EMBL/GenBank/DDBJ whole genome shotgun (WGS) entry which is preliminary data.</text>
</comment>
<evidence type="ECO:0000313" key="2">
    <source>
        <dbReference type="Proteomes" id="UP000825935"/>
    </source>
</evidence>
<reference evidence="1" key="1">
    <citation type="submission" date="2021-08" db="EMBL/GenBank/DDBJ databases">
        <title>WGS assembly of Ceratopteris richardii.</title>
        <authorList>
            <person name="Marchant D.B."/>
            <person name="Chen G."/>
            <person name="Jenkins J."/>
            <person name="Shu S."/>
            <person name="Leebens-Mack J."/>
            <person name="Grimwood J."/>
            <person name="Schmutz J."/>
            <person name="Soltis P."/>
            <person name="Soltis D."/>
            <person name="Chen Z.-H."/>
        </authorList>
    </citation>
    <scope>NUCLEOTIDE SEQUENCE</scope>
    <source>
        <strain evidence="1">Whitten #5841</strain>
        <tissue evidence="1">Leaf</tissue>
    </source>
</reference>
<keyword evidence="2" id="KW-1185">Reference proteome</keyword>
<organism evidence="1 2">
    <name type="scientific">Ceratopteris richardii</name>
    <name type="common">Triangle waterfern</name>
    <dbReference type="NCBI Taxonomy" id="49495"/>
    <lineage>
        <taxon>Eukaryota</taxon>
        <taxon>Viridiplantae</taxon>
        <taxon>Streptophyta</taxon>
        <taxon>Embryophyta</taxon>
        <taxon>Tracheophyta</taxon>
        <taxon>Polypodiopsida</taxon>
        <taxon>Polypodiidae</taxon>
        <taxon>Polypodiales</taxon>
        <taxon>Pteridineae</taxon>
        <taxon>Pteridaceae</taxon>
        <taxon>Parkerioideae</taxon>
        <taxon>Ceratopteris</taxon>
    </lineage>
</organism>
<dbReference type="EMBL" id="CM035423">
    <property type="protein sequence ID" value="KAH7365728.1"/>
    <property type="molecule type" value="Genomic_DNA"/>
</dbReference>
<gene>
    <name evidence="1" type="ORF">KP509_18G042900</name>
</gene>
<dbReference type="OrthoDB" id="1914601at2759"/>
<proteinExistence type="predicted"/>
<evidence type="ECO:0000313" key="1">
    <source>
        <dbReference type="EMBL" id="KAH7365728.1"/>
    </source>
</evidence>
<name>A0A8T2SSV7_CERRI</name>
<protein>
    <submittedName>
        <fullName evidence="1">Uncharacterized protein</fullName>
    </submittedName>
</protein>
<dbReference type="OMA" id="GRICKIR"/>
<dbReference type="Proteomes" id="UP000825935">
    <property type="component" value="Chromosome 18"/>
</dbReference>
<accession>A0A8T2SSV7</accession>
<sequence>MFRMTTERACALPGCSKPAYPSSPSRDERHLACGNLHHQLLMAIRFNPSFSHYNTDILERNASGFCALAPCKSKPSPGHSWCSRSHYLDWLSNFTSNLEPEQNCKLAKCTRHVFVDENSTRSEFCGFRHQQKYIMSVAMRNRVQISPRRQSPASVVSATEEEINTERHIVHTKALQVKGNRTFSGELAVDVLSKYVSSGMVPENISVHEDFFQIHPWEVCTEGRKLMIVRFQLTSKGKRVLTTKDGYRWRQYGPPIDKGTYTLKYFRYTASKANTHDSSMPEYKMDEYSVDTVKDFSVIKLTKHTKSRRAAACNIEDACPTSNMIQLSDQVSINDSRNSLPPISSSFDDLDFDWFKQNETHNGPFEI</sequence>